<dbReference type="GO" id="GO:0006654">
    <property type="term" value="P:phosphatidic acid biosynthetic process"/>
    <property type="evidence" value="ECO:0007669"/>
    <property type="project" value="TreeGrafter"/>
</dbReference>
<name>A0AAP8SPR2_9GAMM</name>
<protein>
    <submittedName>
        <fullName evidence="5">HAD-IB family hydrolase</fullName>
    </submittedName>
</protein>
<dbReference type="NCBIfam" id="TIGR01490">
    <property type="entry name" value="HAD-SF-IB-hyp1"/>
    <property type="match status" value="1"/>
</dbReference>
<dbReference type="Pfam" id="PF12710">
    <property type="entry name" value="HAD"/>
    <property type="match status" value="1"/>
</dbReference>
<keyword evidence="3" id="KW-0012">Acyltransferase</keyword>
<evidence type="ECO:0000256" key="1">
    <source>
        <dbReference type="ARBA" id="ARBA00005189"/>
    </source>
</evidence>
<comment type="caution">
    <text evidence="5">The sequence shown here is derived from an EMBL/GenBank/DDBJ whole genome shotgun (WGS) entry which is preliminary data.</text>
</comment>
<dbReference type="GO" id="GO:0003841">
    <property type="term" value="F:1-acylglycerol-3-phosphate O-acyltransferase activity"/>
    <property type="evidence" value="ECO:0007669"/>
    <property type="project" value="TreeGrafter"/>
</dbReference>
<dbReference type="CDD" id="cd02612">
    <property type="entry name" value="HAD_PGPPase"/>
    <property type="match status" value="1"/>
</dbReference>
<dbReference type="KEGG" id="hja:BST95_13075"/>
<gene>
    <name evidence="5" type="ORF">C0029_05120</name>
</gene>
<dbReference type="Pfam" id="PF01553">
    <property type="entry name" value="Acyltransferase"/>
    <property type="match status" value="1"/>
</dbReference>
<organism evidence="5 6">
    <name type="scientific">Halioglobus japonicus</name>
    <dbReference type="NCBI Taxonomy" id="930805"/>
    <lineage>
        <taxon>Bacteria</taxon>
        <taxon>Pseudomonadati</taxon>
        <taxon>Pseudomonadota</taxon>
        <taxon>Gammaproteobacteria</taxon>
        <taxon>Cellvibrionales</taxon>
        <taxon>Halieaceae</taxon>
        <taxon>Halioglobus</taxon>
    </lineage>
</organism>
<evidence type="ECO:0000313" key="6">
    <source>
        <dbReference type="Proteomes" id="UP000235162"/>
    </source>
</evidence>
<dbReference type="Gene3D" id="1.20.1440.100">
    <property type="entry name" value="SG protein - dephosphorylation function"/>
    <property type="match status" value="1"/>
</dbReference>
<dbReference type="GO" id="GO:0016787">
    <property type="term" value="F:hydrolase activity"/>
    <property type="evidence" value="ECO:0007669"/>
    <property type="project" value="UniProtKB-KW"/>
</dbReference>
<sequence>MTSFTEHLDGIAAQSPGQTGCIAFFDLDRTLISGYSITALARETARHAAASGEMANASRLVREVLQQRADGSGGNYHRLVKRVARALTGVTEETLYALGRRAASNHLERTLYREAIELVETHRAAGHHLVIVTAASRYQVEPLAAILGIEDICCSQLVVEGGKFTGEVVAPLCYGEGKTLAARRAARRRKTRLSRCYFYTDSSADLPLLKAVGNPVAVNPSTRLADHASEQGWPQLTFSSRGRPDLGQVLRTGALAQTLLATALTGRAASWMGATARQNANLMTRLLGDVGSGCAGLNYEVEGRKHLQRSAPAIYVFNHQSLLDAVVLAHLLRDDVVGLCKQEMASSPIIGPLLKQVDTIFVDREQQDQSDVIARAMATLDSGRSLVIAPEGTRSTLGQLQPFKMGAFVLARKAGVPVIPIVLHNVKDALPKGARVIKPATIRITVLPPIPPEHMRRIRPCCHQLEATYSAILGESLAAALPHSASAREG</sequence>
<dbReference type="InterPro" id="IPR023214">
    <property type="entry name" value="HAD_sf"/>
</dbReference>
<keyword evidence="2" id="KW-0808">Transferase</keyword>
<accession>A0AAP8SPR2</accession>
<dbReference type="SMART" id="SM00563">
    <property type="entry name" value="PlsC"/>
    <property type="match status" value="1"/>
</dbReference>
<dbReference type="CDD" id="cd07989">
    <property type="entry name" value="LPLAT_AGPAT-like"/>
    <property type="match status" value="1"/>
</dbReference>
<dbReference type="NCBIfam" id="TIGR01488">
    <property type="entry name" value="HAD-SF-IB"/>
    <property type="match status" value="1"/>
</dbReference>
<evidence type="ECO:0000313" key="5">
    <source>
        <dbReference type="EMBL" id="PLW87945.1"/>
    </source>
</evidence>
<dbReference type="Proteomes" id="UP000235162">
    <property type="component" value="Unassembled WGS sequence"/>
</dbReference>
<dbReference type="AlphaFoldDB" id="A0AAP8SPR2"/>
<proteinExistence type="predicted"/>
<dbReference type="PANTHER" id="PTHR10434:SF66">
    <property type="entry name" value="PHOSPHOLIPID_GLYCEROL ACYLTRANSFERASE DOMAIN-CONTAINING PROTEIN"/>
    <property type="match status" value="1"/>
</dbReference>
<dbReference type="EMBL" id="PKUR01000001">
    <property type="protein sequence ID" value="PLW87945.1"/>
    <property type="molecule type" value="Genomic_DNA"/>
</dbReference>
<dbReference type="InterPro" id="IPR006385">
    <property type="entry name" value="HAD_hydro_SerB1"/>
</dbReference>
<reference evidence="5 6" key="1">
    <citation type="submission" date="2018-01" db="EMBL/GenBank/DDBJ databases">
        <title>The draft genome sequence of Halioglobus japonicus S1-36.</title>
        <authorList>
            <person name="Du Z.-J."/>
            <person name="Shi M.-J."/>
        </authorList>
    </citation>
    <scope>NUCLEOTIDE SEQUENCE [LARGE SCALE GENOMIC DNA]</scope>
    <source>
        <strain evidence="5 6">S1-36</strain>
    </source>
</reference>
<keyword evidence="6" id="KW-1185">Reference proteome</keyword>
<dbReference type="SUPFAM" id="SSF56784">
    <property type="entry name" value="HAD-like"/>
    <property type="match status" value="1"/>
</dbReference>
<dbReference type="SUPFAM" id="SSF69593">
    <property type="entry name" value="Glycerol-3-phosphate (1)-acyltransferase"/>
    <property type="match status" value="1"/>
</dbReference>
<comment type="pathway">
    <text evidence="1">Lipid metabolism.</text>
</comment>
<keyword evidence="5" id="KW-0378">Hydrolase</keyword>
<dbReference type="Gene3D" id="3.40.50.1000">
    <property type="entry name" value="HAD superfamily/HAD-like"/>
    <property type="match status" value="1"/>
</dbReference>
<evidence type="ECO:0000256" key="2">
    <source>
        <dbReference type="ARBA" id="ARBA00022679"/>
    </source>
</evidence>
<dbReference type="PANTHER" id="PTHR10434">
    <property type="entry name" value="1-ACYL-SN-GLYCEROL-3-PHOSPHATE ACYLTRANSFERASE"/>
    <property type="match status" value="1"/>
</dbReference>
<feature type="domain" description="Phospholipid/glycerol acyltransferase" evidence="4">
    <location>
        <begin position="313"/>
        <end position="426"/>
    </location>
</feature>
<dbReference type="InterPro" id="IPR002123">
    <property type="entry name" value="Plipid/glycerol_acylTrfase"/>
</dbReference>
<evidence type="ECO:0000259" key="4">
    <source>
        <dbReference type="SMART" id="SM00563"/>
    </source>
</evidence>
<evidence type="ECO:0000256" key="3">
    <source>
        <dbReference type="ARBA" id="ARBA00023315"/>
    </source>
</evidence>
<dbReference type="RefSeq" id="WP_084200031.1">
    <property type="nucleotide sequence ID" value="NZ_BMYL01000005.1"/>
</dbReference>
<dbReference type="InterPro" id="IPR036412">
    <property type="entry name" value="HAD-like_sf"/>
</dbReference>